<dbReference type="EMBL" id="JACLAN010000021">
    <property type="protein sequence ID" value="MBC8674481.1"/>
    <property type="molecule type" value="Genomic_DNA"/>
</dbReference>
<accession>A0A926IZ86</accession>
<comment type="caution">
    <text evidence="1">The sequence shown here is derived from an EMBL/GenBank/DDBJ whole genome shotgun (WGS) entry which is preliminary data.</text>
</comment>
<dbReference type="AlphaFoldDB" id="A0A926IZ86"/>
<protein>
    <submittedName>
        <fullName evidence="1">Uncharacterized protein</fullName>
    </submittedName>
</protein>
<proteinExistence type="predicted"/>
<organism evidence="1">
    <name type="scientific">Aeromonas hydrophila</name>
    <dbReference type="NCBI Taxonomy" id="644"/>
    <lineage>
        <taxon>Bacteria</taxon>
        <taxon>Pseudomonadati</taxon>
        <taxon>Pseudomonadota</taxon>
        <taxon>Gammaproteobacteria</taxon>
        <taxon>Aeromonadales</taxon>
        <taxon>Aeromonadaceae</taxon>
        <taxon>Aeromonas</taxon>
    </lineage>
</organism>
<evidence type="ECO:0000313" key="1">
    <source>
        <dbReference type="EMBL" id="MBC8674481.1"/>
    </source>
</evidence>
<reference evidence="1" key="1">
    <citation type="submission" date="2020-07" db="EMBL/GenBank/DDBJ databases">
        <title>Carbapenem Resistant Aeromonas hydrophila Carrying blacphA7 Isolated from Two Solid Organ Transplant Patients.</title>
        <authorList>
            <person name="Hilt E."/>
            <person name="Fitzwater S.P."/>
            <person name="Ward K."/>
            <person name="De St Maurice A."/>
            <person name="Chandrasekaran S."/>
            <person name="Garner O.B."/>
            <person name="Yang S."/>
        </authorList>
    </citation>
    <scope>NUCLEOTIDE SEQUENCE</scope>
    <source>
        <strain evidence="1">B-1</strain>
    </source>
</reference>
<sequence>MRFIDITAEKSQEKRNISDEDIDLPPLISTNPYLVGKILDDAGCHCHRHHRTLFTDMPQLCKHGDGRHGLIRWYKTLV</sequence>
<name>A0A926IZ86_AERHY</name>
<gene>
    <name evidence="1" type="ORF">H2136_23665</name>
</gene>